<evidence type="ECO:0000259" key="6">
    <source>
        <dbReference type="Pfam" id="PF23726"/>
    </source>
</evidence>
<accession>A0ABP0UXG9</accession>
<dbReference type="InterPro" id="IPR004871">
    <property type="entry name" value="RSE1/DDB1/CPSF1_C"/>
</dbReference>
<evidence type="ECO:0000313" key="7">
    <source>
        <dbReference type="EMBL" id="CAK9229546.1"/>
    </source>
</evidence>
<feature type="domain" description="RSE1/DDB1/CPSF1 C-terminal" evidence="4">
    <location>
        <begin position="1135"/>
        <end position="1459"/>
    </location>
</feature>
<dbReference type="Proteomes" id="UP001497512">
    <property type="component" value="Chromosome 6"/>
</dbReference>
<dbReference type="Pfam" id="PF23726">
    <property type="entry name" value="Beta-prop_RSE1_2nd"/>
    <property type="match status" value="1"/>
</dbReference>
<feature type="domain" description="RSE1/DDB1/CPSF1 second beta-propeller" evidence="6">
    <location>
        <begin position="614"/>
        <end position="1055"/>
    </location>
</feature>
<comment type="subcellular location">
    <subcellularLocation>
        <location evidence="1">Nucleus</location>
    </subcellularLocation>
</comment>
<evidence type="ECO:0000259" key="4">
    <source>
        <dbReference type="Pfam" id="PF03178"/>
    </source>
</evidence>
<dbReference type="InterPro" id="IPR018846">
    <property type="entry name" value="Beta-prop_RSE1/DDB1/CPSF1_1st"/>
</dbReference>
<keyword evidence="8" id="KW-1185">Reference proteome</keyword>
<feature type="compositionally biased region" description="Low complexity" evidence="3">
    <location>
        <begin position="97"/>
        <end position="113"/>
    </location>
</feature>
<keyword evidence="2" id="KW-0539">Nucleus</keyword>
<dbReference type="InterPro" id="IPR015943">
    <property type="entry name" value="WD40/YVTN_repeat-like_dom_sf"/>
</dbReference>
<dbReference type="InterPro" id="IPR058543">
    <property type="entry name" value="Beta-prop_RSE1/DDB1/CPSF1_2nd"/>
</dbReference>
<dbReference type="Pfam" id="PF03178">
    <property type="entry name" value="CPSF_A"/>
    <property type="match status" value="1"/>
</dbReference>
<feature type="region of interest" description="Disordered" evidence="3">
    <location>
        <begin position="94"/>
        <end position="113"/>
    </location>
</feature>
<dbReference type="EMBL" id="OZ019898">
    <property type="protein sequence ID" value="CAK9229546.1"/>
    <property type="molecule type" value="Genomic_DNA"/>
</dbReference>
<protein>
    <recommendedName>
        <fullName evidence="9">Cleavage and polyadenylation specificity factor subunit 1</fullName>
    </recommendedName>
</protein>
<evidence type="ECO:0000256" key="2">
    <source>
        <dbReference type="ARBA" id="ARBA00023242"/>
    </source>
</evidence>
<gene>
    <name evidence="7" type="ORF">CSSPTR1EN2_LOCUS19787</name>
</gene>
<feature type="domain" description="RSE1/DDB1/CPSF1 first beta-propeller" evidence="5">
    <location>
        <begin position="126"/>
        <end position="484"/>
    </location>
</feature>
<dbReference type="Gene3D" id="2.130.10.10">
    <property type="entry name" value="YVTN repeat-like/Quinoprotein amine dehydrogenase"/>
    <property type="match status" value="2"/>
</dbReference>
<evidence type="ECO:0000256" key="1">
    <source>
        <dbReference type="ARBA" id="ARBA00004123"/>
    </source>
</evidence>
<evidence type="ECO:0008006" key="9">
    <source>
        <dbReference type="Google" id="ProtNLM"/>
    </source>
</evidence>
<evidence type="ECO:0000256" key="3">
    <source>
        <dbReference type="SAM" id="MobiDB-lite"/>
    </source>
</evidence>
<proteinExistence type="predicted"/>
<sequence>MSYAAFKMVHSPTGVEHCAAAYLTHTAGHLDTTDIASFGPLEFGYWGGGGGVSATPKEGGGGGSGSGGLPPNLVVAKANLLEVYHVRVLLEGDERTSSSGGSSNNNGSGASSVATAGAIHGTLGKTEVVTARGSSLPAAVSSVELELACSYRLHGNVESLAVLSHRQEECRRRRDAIVLAFRDAKTAVLEFDDSTHGLRASSLHYFEGPEWQHLKRGRESFPCGPIVRADTQGRCAGVLVYTCQMVILKASQVSYGLGEEEEGPNLGGIICARIESSYVVSLRDLDVKFVKDFVFLHGYTEPVVVVLHEKEPTWAGRVAVRRHTCAITALSINTTLKQHPLIWSATNLPYDAYKLLAVPSPIGGVLVLCANTIHYYSQSTSCALALNEFAVAPEGSPDFPKSKITVELDTAHAAWVSHDVALLSTKTGNLLLLSLVYDGRSVQNLELSRSKASVLASCMCMVGDKCFFLGSRLADSLLVQYTAGNASAGTPGFNYKPGKEEGDIEGDISVPAAKRLKQAASDPVQEGVSAEEMSLYYSSPTSSDTSQKKTFSFAVWDSLVNIGPLRDLAYGLRSNADAAASGLSKQSNYELVACSGHGKNGSLSVLHQSIRPDLITEVELPGCTGIWTVYHKAQRDSASDVDLVTSKDEEFHAYLIISLGSRTMVLETGDTLGEVTESVEYYTEGGTIIAGNLFGRHCVVQVFNRGLRLLDGAIQMQELLIERPEAETNGSVPSTGNLVVGAAIADPFVVLKMADGALQLVVGDPATCTMTISSPSSFASNTDLITAFSLYQDKGPYCWLRRARKDSSERSHLSTAPDQGKVFCIICRQTGRLEIYELPHVTCVFSVENFNYGMSVLWDNKVSEKRVSSNAALRDGAEEDETAGEDMLREAASQLLVTQVCFERWGEKFGRPFLLATLSDGTMLCYHAFCYEVPETGDALEYADSIGRGNAKETPRLGHLRFVRMPIDWVSGEDEGVGEKNPTVQFYPFRNVGSMSGVFVTGSRPAWLMICRQRIRCHPQFCDGAILGFTPLHNVNCTHGFIYITAEGLLKICQLPSLLFYDNDWAVQKIPLRGTPHQVTYHPDVNLYALIMSTPSSWSASQVMAGEASSGNYTDQQTEESLAEDGQKLVTSEEFEVRIIEPAQPGSDWETKASIKMHMTENALTVRIVNIRNIMTDQTQTMLAIGTAYVQGEDVAAKGRIILVSVGQGTNDPSTWAREVYSKELKGAISAIASLQGHLLIAIGPKIILHTWNGSELNGAAFFDAPLYVVSLNIVKNFVLFGDIHKSIYFLCWKEDGAQLTLLAKDFGALDCYTTEFLIDGSTLSLLVSDSHKNLQIFSYAPKSVESWKGQKLLPRAEFHLGAHVAKFLRLQMLPTASTARSNRFAVLFGTLDGAIDYLAPVDELTFRRLQTLQRKLVDSVAHVAGLNPRAFRQFRCDGKAHRPGPDNIVDCELLSHYEMLALDEQLEIARQIGTTRAHVLTNLRDLALSTSFL</sequence>
<evidence type="ECO:0000259" key="5">
    <source>
        <dbReference type="Pfam" id="PF10433"/>
    </source>
</evidence>
<dbReference type="InterPro" id="IPR050358">
    <property type="entry name" value="RSE1/DDB1/CFT1"/>
</dbReference>
<evidence type="ECO:0000313" key="8">
    <source>
        <dbReference type="Proteomes" id="UP001497512"/>
    </source>
</evidence>
<dbReference type="Pfam" id="PF10433">
    <property type="entry name" value="Beta-prop_RSE1_1st"/>
    <property type="match status" value="1"/>
</dbReference>
<name>A0ABP0UXG9_9BRYO</name>
<organism evidence="7 8">
    <name type="scientific">Sphagnum troendelagicum</name>
    <dbReference type="NCBI Taxonomy" id="128251"/>
    <lineage>
        <taxon>Eukaryota</taxon>
        <taxon>Viridiplantae</taxon>
        <taxon>Streptophyta</taxon>
        <taxon>Embryophyta</taxon>
        <taxon>Bryophyta</taxon>
        <taxon>Sphagnophytina</taxon>
        <taxon>Sphagnopsida</taxon>
        <taxon>Sphagnales</taxon>
        <taxon>Sphagnaceae</taxon>
        <taxon>Sphagnum</taxon>
    </lineage>
</organism>
<dbReference type="PANTHER" id="PTHR10644">
    <property type="entry name" value="DNA REPAIR/RNA PROCESSING CPSF FAMILY"/>
    <property type="match status" value="1"/>
</dbReference>
<reference evidence="7" key="1">
    <citation type="submission" date="2024-02" db="EMBL/GenBank/DDBJ databases">
        <authorList>
            <consortium name="ELIXIR-Norway"/>
            <consortium name="Elixir Norway"/>
        </authorList>
    </citation>
    <scope>NUCLEOTIDE SEQUENCE</scope>
</reference>